<evidence type="ECO:0000313" key="9">
    <source>
        <dbReference type="EMBL" id="OAJ68684.1"/>
    </source>
</evidence>
<dbReference type="Pfam" id="PF01565">
    <property type="entry name" value="FAD_binding_4"/>
    <property type="match status" value="1"/>
</dbReference>
<dbReference type="PROSITE" id="PS51387">
    <property type="entry name" value="FAD_PCMH"/>
    <property type="match status" value="1"/>
</dbReference>
<dbReference type="FunFam" id="3.30.465.10:FF:000016">
    <property type="entry name" value="probable D-lactate dehydrogenase, mitochondrial"/>
    <property type="match status" value="1"/>
</dbReference>
<comment type="caution">
    <text evidence="9">The sequence shown here is derived from an EMBL/GenBank/DDBJ whole genome shotgun (WGS) entry which is preliminary data.</text>
</comment>
<dbReference type="SUPFAM" id="SSF56176">
    <property type="entry name" value="FAD-binding/transporter-associated domain-like"/>
    <property type="match status" value="1"/>
</dbReference>
<proteinExistence type="inferred from homology"/>
<evidence type="ECO:0000256" key="6">
    <source>
        <dbReference type="ARBA" id="ARBA00023002"/>
    </source>
</evidence>
<dbReference type="PANTHER" id="PTHR11748">
    <property type="entry name" value="D-LACTATE DEHYDROGENASE"/>
    <property type="match status" value="1"/>
</dbReference>
<evidence type="ECO:0000259" key="8">
    <source>
        <dbReference type="PROSITE" id="PS51387"/>
    </source>
</evidence>
<evidence type="ECO:0000256" key="4">
    <source>
        <dbReference type="ARBA" id="ARBA00022827"/>
    </source>
</evidence>
<dbReference type="FunFam" id="1.10.45.10:FF:000001">
    <property type="entry name" value="D-lactate dehydrogenase mitochondrial"/>
    <property type="match status" value="1"/>
</dbReference>
<dbReference type="Gene3D" id="3.30.465.10">
    <property type="match status" value="1"/>
</dbReference>
<organism evidence="9 10">
    <name type="scientific">Gluconobacter cerinus</name>
    <dbReference type="NCBI Taxonomy" id="38307"/>
    <lineage>
        <taxon>Bacteria</taxon>
        <taxon>Pseudomonadati</taxon>
        <taxon>Pseudomonadota</taxon>
        <taxon>Alphaproteobacteria</taxon>
        <taxon>Acetobacterales</taxon>
        <taxon>Acetobacteraceae</taxon>
        <taxon>Gluconobacter</taxon>
    </lineage>
</organism>
<gene>
    <name evidence="9" type="ORF">A0123_01392</name>
</gene>
<evidence type="ECO:0000256" key="3">
    <source>
        <dbReference type="ARBA" id="ARBA00022630"/>
    </source>
</evidence>
<reference evidence="9 10" key="1">
    <citation type="submission" date="2016-03" db="EMBL/GenBank/DDBJ databases">
        <title>Draft genome sequence of Gluconobacter cerinus strain CECT 9110.</title>
        <authorList>
            <person name="Sainz F."/>
            <person name="Mas A."/>
            <person name="Torija M.J."/>
        </authorList>
    </citation>
    <scope>NUCLEOTIDE SEQUENCE [LARGE SCALE GENOMIC DNA]</scope>
    <source>
        <strain evidence="9 10">CECT 9110</strain>
    </source>
</reference>
<keyword evidence="3" id="KW-0285">Flavoprotein</keyword>
<dbReference type="GO" id="GO:0008720">
    <property type="term" value="F:D-lactate dehydrogenase (NAD+) activity"/>
    <property type="evidence" value="ECO:0007669"/>
    <property type="project" value="TreeGrafter"/>
</dbReference>
<evidence type="ECO:0000256" key="2">
    <source>
        <dbReference type="ARBA" id="ARBA00008000"/>
    </source>
</evidence>
<dbReference type="InterPro" id="IPR006094">
    <property type="entry name" value="Oxid_FAD_bind_N"/>
</dbReference>
<dbReference type="GO" id="GO:0004458">
    <property type="term" value="F:D-lactate dehydrogenase (cytochrome) activity"/>
    <property type="evidence" value="ECO:0007669"/>
    <property type="project" value="UniProtKB-EC"/>
</dbReference>
<protein>
    <recommendedName>
        <fullName evidence="7">D-lactate dehydrogenase (cytochrome)</fullName>
        <ecNumber evidence="7">1.1.2.4</ecNumber>
    </recommendedName>
</protein>
<keyword evidence="6" id="KW-0560">Oxidoreductase</keyword>
<dbReference type="PANTHER" id="PTHR11748:SF111">
    <property type="entry name" value="D-LACTATE DEHYDROGENASE, MITOCHONDRIAL-RELATED"/>
    <property type="match status" value="1"/>
</dbReference>
<dbReference type="InterPro" id="IPR016164">
    <property type="entry name" value="FAD-linked_Oxase-like_C"/>
</dbReference>
<dbReference type="Gene3D" id="1.10.45.10">
    <property type="entry name" value="Vanillyl-alcohol Oxidase, Chain A, domain 4"/>
    <property type="match status" value="1"/>
</dbReference>
<dbReference type="EC" id="1.1.2.4" evidence="7"/>
<dbReference type="AlphaFoldDB" id="A0A1B6VNA1"/>
<keyword evidence="4" id="KW-0274">FAD</keyword>
<dbReference type="InterPro" id="IPR004113">
    <property type="entry name" value="FAD-bd_oxidored_4_C"/>
</dbReference>
<sequence length="510" mass="54578">MGRFAYLHSVRAPHIDCLFSYRIYNNFTKLKIFHFGYSMTVLSPSAEERLQTVLSRLATTLGSRISTAPSVLEEHSHGEAMEAARLPGAVIFAESTDDVSTVLKECHASRIPLVAFGAGTSVEGHVTPPEHAISLDLSRMTGIVEMNPEDLDCRVQAGLTRQALNTQIRDTGLFFPVDPGGEATLGGMCATRASGTAAVRYGTMKENVLGLTVVLATGEVIRTGGRVRKSSTGYDLTSLFIGSEGTLGIITEIQLKLHGRPDTLSAAVCQFESLNDAVQTAMEIIQCGIPINRVELMDSVQMDASIRYSKLTGYRPLTTLFFEFAGAPAAVQEQVTATQEIALANNGLGFAWAESAEDRARLWKARHDAYWAAKAIDPTARVISTDCIVPISRLGELIAGVSSDIAASGLKAPLLGHVGDGNFHTLIITEHSPDGYAQALDLDRKIVGRALTLGGSCSGEHGVGLGKLEFLAQEHGEGSLGVMRALKNTMDPHHILNPGKLLPNGPVYRG</sequence>
<dbReference type="Proteomes" id="UP000077786">
    <property type="component" value="Unassembled WGS sequence"/>
</dbReference>
<evidence type="ECO:0000313" key="10">
    <source>
        <dbReference type="Proteomes" id="UP000077786"/>
    </source>
</evidence>
<dbReference type="GO" id="GO:0071949">
    <property type="term" value="F:FAD binding"/>
    <property type="evidence" value="ECO:0007669"/>
    <property type="project" value="InterPro"/>
</dbReference>
<dbReference type="InterPro" id="IPR016169">
    <property type="entry name" value="FAD-bd_PCMH_sub2"/>
</dbReference>
<dbReference type="SUPFAM" id="SSF55103">
    <property type="entry name" value="FAD-linked oxidases, C-terminal domain"/>
    <property type="match status" value="1"/>
</dbReference>
<comment type="similarity">
    <text evidence="2">Belongs to the FAD-binding oxidoreductase/transferase type 4 family.</text>
</comment>
<dbReference type="PATRIC" id="fig|38307.3.peg.1429"/>
<dbReference type="Gene3D" id="3.30.70.2740">
    <property type="match status" value="1"/>
</dbReference>
<accession>A0A1B6VNA1</accession>
<evidence type="ECO:0000256" key="5">
    <source>
        <dbReference type="ARBA" id="ARBA00022946"/>
    </source>
</evidence>
<dbReference type="Pfam" id="PF02913">
    <property type="entry name" value="FAD-oxidase_C"/>
    <property type="match status" value="1"/>
</dbReference>
<dbReference type="InterPro" id="IPR036318">
    <property type="entry name" value="FAD-bd_PCMH-like_sf"/>
</dbReference>
<keyword evidence="5" id="KW-0809">Transit peptide</keyword>
<dbReference type="GO" id="GO:1903457">
    <property type="term" value="P:lactate catabolic process"/>
    <property type="evidence" value="ECO:0007669"/>
    <property type="project" value="TreeGrafter"/>
</dbReference>
<dbReference type="InterPro" id="IPR016166">
    <property type="entry name" value="FAD-bd_PCMH"/>
</dbReference>
<comment type="cofactor">
    <cofactor evidence="1">
        <name>FAD</name>
        <dbReference type="ChEBI" id="CHEBI:57692"/>
    </cofactor>
</comment>
<dbReference type="InterPro" id="IPR016171">
    <property type="entry name" value="Vanillyl_alc_oxidase_C-sub2"/>
</dbReference>
<evidence type="ECO:0000256" key="1">
    <source>
        <dbReference type="ARBA" id="ARBA00001974"/>
    </source>
</evidence>
<dbReference type="EMBL" id="LUTU01000005">
    <property type="protein sequence ID" value="OAJ68684.1"/>
    <property type="molecule type" value="Genomic_DNA"/>
</dbReference>
<feature type="domain" description="FAD-binding PCMH-type" evidence="8">
    <location>
        <begin position="83"/>
        <end position="260"/>
    </location>
</feature>
<evidence type="ECO:0000256" key="7">
    <source>
        <dbReference type="ARBA" id="ARBA00038897"/>
    </source>
</evidence>
<dbReference type="FunFam" id="3.30.70.2740:FF:000001">
    <property type="entry name" value="D-lactate dehydrogenase mitochondrial"/>
    <property type="match status" value="1"/>
</dbReference>
<name>A0A1B6VNA1_9PROT</name>